<dbReference type="eggNOG" id="COG2121">
    <property type="taxonomic scope" value="Bacteria"/>
</dbReference>
<dbReference type="HOGENOM" id="CLU_086327_1_1_0"/>
<accession>D3SNG1</accession>
<evidence type="ECO:0000259" key="1">
    <source>
        <dbReference type="Pfam" id="PF04028"/>
    </source>
</evidence>
<sequence length="217" mass="24517">MKRKLLLLALLLTPVFSLLLRLLSRTIRWEKRYDFDRDRGKIYAIWHGNALGIALLGIDRGIVTLASRFRDGELAARLLEKLGYIVVRGSSEEGKVEKGGRVALLKLMEYIKEGRNIAITVDGPKGPAFRVKEGVVFLAQKTSAPIVPAYAWFEKKLELPTWDRMVIPLPFTKAKLLVAEEIQVAPEDDLEVRRAELEEVLLSLLKRRAASLSMEPV</sequence>
<evidence type="ECO:0000313" key="3">
    <source>
        <dbReference type="Proteomes" id="UP000002043"/>
    </source>
</evidence>
<reference evidence="3" key="1">
    <citation type="journal article" date="2010" name="Stand. Genomic Sci.">
        <title>Complete genome sequence of Thermocrinis albus type strain (HI 11/12T).</title>
        <authorList>
            <person name="Wirth R."/>
            <person name="Sikorski J."/>
            <person name="Brambilla E."/>
            <person name="Misra M."/>
            <person name="Lapidus A."/>
            <person name="Copeland A."/>
            <person name="Nolan M."/>
            <person name="Lucas S."/>
            <person name="Chen F."/>
            <person name="Tice H."/>
            <person name="Cheng J.F."/>
            <person name="Han C."/>
            <person name="Detter J.C."/>
            <person name="Tapia R."/>
            <person name="Bruce D."/>
            <person name="Goodwin L."/>
            <person name="Pitluck S."/>
            <person name="Pati A."/>
            <person name="Anderson I."/>
            <person name="Ivanova N."/>
            <person name="Mavromatis K."/>
            <person name="Mikhailova N."/>
            <person name="Chen A."/>
            <person name="Palaniappan K."/>
            <person name="Bilek Y."/>
            <person name="Hader T."/>
            <person name="Land M."/>
            <person name="Hauser L."/>
            <person name="Chang Y.J."/>
            <person name="Jeffries C.D."/>
            <person name="Tindall B.J."/>
            <person name="Rohde M."/>
            <person name="Goker M."/>
            <person name="Bristow J."/>
            <person name="Eisen J.A."/>
            <person name="Markowitz V."/>
            <person name="Hugenholtz P."/>
            <person name="Kyrpides N.C."/>
            <person name="Klenk H.P."/>
        </authorList>
    </citation>
    <scope>NUCLEOTIDE SEQUENCE [LARGE SCALE GENOMIC DNA]</scope>
    <source>
        <strain evidence="3">DSM 14484 / JCM 11386 / HI 11/12</strain>
    </source>
</reference>
<dbReference type="KEGG" id="tal:Thal_0060"/>
<dbReference type="EMBL" id="CP001931">
    <property type="protein sequence ID" value="ADC88698.1"/>
    <property type="molecule type" value="Genomic_DNA"/>
</dbReference>
<dbReference type="AlphaFoldDB" id="D3SNG1"/>
<keyword evidence="3" id="KW-1185">Reference proteome</keyword>
<protein>
    <recommendedName>
        <fullName evidence="1">DUF374 domain-containing protein</fullName>
    </recommendedName>
</protein>
<dbReference type="Proteomes" id="UP000002043">
    <property type="component" value="Chromosome"/>
</dbReference>
<dbReference type="OrthoDB" id="9810508at2"/>
<name>D3SNG1_THEAH</name>
<dbReference type="CDD" id="cd07983">
    <property type="entry name" value="LPLAT_DUF374-like"/>
    <property type="match status" value="1"/>
</dbReference>
<gene>
    <name evidence="2" type="ordered locus">Thal_0060</name>
</gene>
<dbReference type="STRING" id="638303.Thal_0060"/>
<proteinExistence type="predicted"/>
<dbReference type="Pfam" id="PF04028">
    <property type="entry name" value="DUF374"/>
    <property type="match status" value="1"/>
</dbReference>
<dbReference type="RefSeq" id="WP_012991105.1">
    <property type="nucleotide sequence ID" value="NC_013894.1"/>
</dbReference>
<dbReference type="InterPro" id="IPR007172">
    <property type="entry name" value="DUF374"/>
</dbReference>
<evidence type="ECO:0000313" key="2">
    <source>
        <dbReference type="EMBL" id="ADC88698.1"/>
    </source>
</evidence>
<organism evidence="2 3">
    <name type="scientific">Thermocrinis albus (strain DSM 14484 / JCM 11386 / HI 11/12)</name>
    <dbReference type="NCBI Taxonomy" id="638303"/>
    <lineage>
        <taxon>Bacteria</taxon>
        <taxon>Pseudomonadati</taxon>
        <taxon>Aquificota</taxon>
        <taxon>Aquificia</taxon>
        <taxon>Aquificales</taxon>
        <taxon>Aquificaceae</taxon>
        <taxon>Thermocrinis</taxon>
    </lineage>
</organism>
<feature type="domain" description="DUF374" evidence="1">
    <location>
        <begin position="60"/>
        <end position="128"/>
    </location>
</feature>